<name>A0A6P6A4V0_DURZI</name>
<keyword evidence="2" id="KW-0326">Glycosidase</keyword>
<evidence type="ECO:0000313" key="4">
    <source>
        <dbReference type="RefSeq" id="XP_022760013.1"/>
    </source>
</evidence>
<dbReference type="GO" id="GO:0004568">
    <property type="term" value="F:chitinase activity"/>
    <property type="evidence" value="ECO:0007669"/>
    <property type="project" value="TreeGrafter"/>
</dbReference>
<keyword evidence="1" id="KW-0378">Hydrolase</keyword>
<dbReference type="OrthoDB" id="6020543at2759"/>
<evidence type="ECO:0000313" key="3">
    <source>
        <dbReference type="Proteomes" id="UP000515121"/>
    </source>
</evidence>
<keyword evidence="3" id="KW-1185">Reference proteome</keyword>
<dbReference type="KEGG" id="dzi:111306399"/>
<organism evidence="3 4">
    <name type="scientific">Durio zibethinus</name>
    <name type="common">Durian</name>
    <dbReference type="NCBI Taxonomy" id="66656"/>
    <lineage>
        <taxon>Eukaryota</taxon>
        <taxon>Viridiplantae</taxon>
        <taxon>Streptophyta</taxon>
        <taxon>Embryophyta</taxon>
        <taxon>Tracheophyta</taxon>
        <taxon>Spermatophyta</taxon>
        <taxon>Magnoliopsida</taxon>
        <taxon>eudicotyledons</taxon>
        <taxon>Gunneridae</taxon>
        <taxon>Pentapetalae</taxon>
        <taxon>rosids</taxon>
        <taxon>malvids</taxon>
        <taxon>Malvales</taxon>
        <taxon>Malvaceae</taxon>
        <taxon>Helicteroideae</taxon>
        <taxon>Durio</taxon>
    </lineage>
</organism>
<dbReference type="GO" id="GO:0005576">
    <property type="term" value="C:extracellular region"/>
    <property type="evidence" value="ECO:0007669"/>
    <property type="project" value="TreeGrafter"/>
</dbReference>
<dbReference type="Proteomes" id="UP000515121">
    <property type="component" value="Unplaced"/>
</dbReference>
<dbReference type="AlphaFoldDB" id="A0A6P6A4V0"/>
<gene>
    <name evidence="4" type="primary">LOC111306399</name>
</gene>
<dbReference type="PANTHER" id="PTHR45708">
    <property type="entry name" value="ENDOCHITINASE"/>
    <property type="match status" value="1"/>
</dbReference>
<dbReference type="GeneID" id="111306399"/>
<reference evidence="4" key="1">
    <citation type="submission" date="2025-08" db="UniProtKB">
        <authorList>
            <consortium name="RefSeq"/>
        </authorList>
    </citation>
    <scope>IDENTIFICATION</scope>
    <source>
        <tissue evidence="4">Fruit stalk</tissue>
    </source>
</reference>
<dbReference type="Gene3D" id="3.20.20.80">
    <property type="entry name" value="Glycosidases"/>
    <property type="match status" value="2"/>
</dbReference>
<dbReference type="InterPro" id="IPR050542">
    <property type="entry name" value="Glycosyl_Hydrlase18_Chitinase"/>
</dbReference>
<dbReference type="InterPro" id="IPR017853">
    <property type="entry name" value="GH"/>
</dbReference>
<evidence type="ECO:0000256" key="2">
    <source>
        <dbReference type="ARBA" id="ARBA00023295"/>
    </source>
</evidence>
<dbReference type="PANTHER" id="PTHR45708:SF49">
    <property type="entry name" value="ENDOCHITINASE"/>
    <property type="match status" value="1"/>
</dbReference>
<accession>A0A6P6A4V0</accession>
<evidence type="ECO:0000256" key="1">
    <source>
        <dbReference type="ARBA" id="ARBA00022801"/>
    </source>
</evidence>
<protein>
    <submittedName>
        <fullName evidence="4">Hevamine-A-like</fullName>
    </submittedName>
</protein>
<sequence>MGILSSWINDLNFVIIFDANSIGTYWGQNAYEGSLSETCATYTHSHVNIASLDEFGGGRYPKLNLAGHCDPTNVNAVATLQTLGETLVVWQSICGKNSWLLIIEDREAPLVMPCWMVSISIIRDGSNSYYDNVVRYLKDKDETILLAATSESVYPDYYMGEAIATGLLDIVWVQCFNDECCEYTPGDIILQISIANGMKGQT</sequence>
<dbReference type="RefSeq" id="XP_022760013.1">
    <property type="nucleotide sequence ID" value="XM_022904278.1"/>
</dbReference>
<proteinExistence type="predicted"/>
<dbReference type="SUPFAM" id="SSF51445">
    <property type="entry name" value="(Trans)glycosidases"/>
    <property type="match status" value="1"/>
</dbReference>